<comment type="caution">
    <text evidence="1">The sequence shown here is derived from an EMBL/GenBank/DDBJ whole genome shotgun (WGS) entry which is preliminary data.</text>
</comment>
<dbReference type="EMBL" id="JAUHHV010000003">
    <property type="protein sequence ID" value="KAK1430483.1"/>
    <property type="molecule type" value="Genomic_DNA"/>
</dbReference>
<dbReference type="AlphaFoldDB" id="A0AAD8KWV0"/>
<dbReference type="Proteomes" id="UP001229421">
    <property type="component" value="Unassembled WGS sequence"/>
</dbReference>
<name>A0AAD8KWV0_TARER</name>
<protein>
    <submittedName>
        <fullName evidence="1">Uncharacterized protein</fullName>
    </submittedName>
</protein>
<proteinExistence type="predicted"/>
<evidence type="ECO:0000313" key="2">
    <source>
        <dbReference type="Proteomes" id="UP001229421"/>
    </source>
</evidence>
<organism evidence="1 2">
    <name type="scientific">Tagetes erecta</name>
    <name type="common">African marigold</name>
    <dbReference type="NCBI Taxonomy" id="13708"/>
    <lineage>
        <taxon>Eukaryota</taxon>
        <taxon>Viridiplantae</taxon>
        <taxon>Streptophyta</taxon>
        <taxon>Embryophyta</taxon>
        <taxon>Tracheophyta</taxon>
        <taxon>Spermatophyta</taxon>
        <taxon>Magnoliopsida</taxon>
        <taxon>eudicotyledons</taxon>
        <taxon>Gunneridae</taxon>
        <taxon>Pentapetalae</taxon>
        <taxon>asterids</taxon>
        <taxon>campanulids</taxon>
        <taxon>Asterales</taxon>
        <taxon>Asteraceae</taxon>
        <taxon>Asteroideae</taxon>
        <taxon>Heliantheae alliance</taxon>
        <taxon>Tageteae</taxon>
        <taxon>Tagetes</taxon>
    </lineage>
</organism>
<sequence>MGPKGVNTIKKVWKRRKAQLSLQIDSEVKSVRIGKHHQNSILSFSSSSSSYTQFVCPKISPPKGPWT</sequence>
<reference evidence="1" key="1">
    <citation type="journal article" date="2023" name="bioRxiv">
        <title>Improved chromosome-level genome assembly for marigold (Tagetes erecta).</title>
        <authorList>
            <person name="Jiang F."/>
            <person name="Yuan L."/>
            <person name="Wang S."/>
            <person name="Wang H."/>
            <person name="Xu D."/>
            <person name="Wang A."/>
            <person name="Fan W."/>
        </authorList>
    </citation>
    <scope>NUCLEOTIDE SEQUENCE</scope>
    <source>
        <strain evidence="1">WSJ</strain>
        <tissue evidence="1">Leaf</tissue>
    </source>
</reference>
<accession>A0AAD8KWV0</accession>
<keyword evidence="2" id="KW-1185">Reference proteome</keyword>
<gene>
    <name evidence="1" type="ORF">QVD17_13249</name>
</gene>
<evidence type="ECO:0000313" key="1">
    <source>
        <dbReference type="EMBL" id="KAK1430483.1"/>
    </source>
</evidence>